<dbReference type="EMBL" id="CP024978">
    <property type="protein sequence ID" value="ATZ34906.1"/>
    <property type="molecule type" value="Genomic_DNA"/>
</dbReference>
<proteinExistence type="predicted"/>
<evidence type="ECO:0000313" key="2">
    <source>
        <dbReference type="Proteomes" id="UP000236551"/>
    </source>
</evidence>
<reference evidence="1 2" key="1">
    <citation type="submission" date="2017-11" db="EMBL/GenBank/DDBJ databases">
        <title>Escherichia coli CV839-15 Genome sequencing and assembly.</title>
        <authorList>
            <person name="Li Z."/>
            <person name="Song N."/>
            <person name="Li W."/>
            <person name="Philip H.R."/>
            <person name="Bu Z."/>
            <person name="Siguo L."/>
        </authorList>
    </citation>
    <scope>NUCLEOTIDE SEQUENCE [LARGE SCALE GENOMIC DNA]</scope>
    <source>
        <strain evidence="1 2">CV839-15</strain>
    </source>
</reference>
<name>A0A090J1T7_ECOLX</name>
<dbReference type="OMA" id="YTGNYCA"/>
<sequence>MTKFTGNYCAILTQRAPKAGIFCAIVDIINNHRSNHLTTGGKQREILLPSTHSLSE</sequence>
<accession>A0A090J1T7</accession>
<dbReference type="Proteomes" id="UP000236551">
    <property type="component" value="Chromosome"/>
</dbReference>
<gene>
    <name evidence="1" type="ORF">CV83915_04640</name>
</gene>
<dbReference type="AlphaFoldDB" id="A0A090J1T7"/>
<organism evidence="1 2">
    <name type="scientific">Escherichia coli</name>
    <dbReference type="NCBI Taxonomy" id="562"/>
    <lineage>
        <taxon>Bacteria</taxon>
        <taxon>Pseudomonadati</taxon>
        <taxon>Pseudomonadota</taxon>
        <taxon>Gammaproteobacteria</taxon>
        <taxon>Enterobacterales</taxon>
        <taxon>Enterobacteriaceae</taxon>
        <taxon>Escherichia</taxon>
    </lineage>
</organism>
<evidence type="ECO:0000313" key="1">
    <source>
        <dbReference type="EMBL" id="ATZ34906.1"/>
    </source>
</evidence>
<protein>
    <submittedName>
        <fullName evidence="1">Uncharacterized protein</fullName>
    </submittedName>
</protein>